<evidence type="ECO:0000313" key="9">
    <source>
        <dbReference type="EMBL" id="HIX05260.1"/>
    </source>
</evidence>
<dbReference type="Pfam" id="PF00528">
    <property type="entry name" value="BPD_transp_1"/>
    <property type="match status" value="1"/>
</dbReference>
<dbReference type="Gene3D" id="1.10.3720.10">
    <property type="entry name" value="MetI-like"/>
    <property type="match status" value="1"/>
</dbReference>
<evidence type="ECO:0000256" key="6">
    <source>
        <dbReference type="ARBA" id="ARBA00023136"/>
    </source>
</evidence>
<gene>
    <name evidence="9" type="ORF">H9865_04010</name>
</gene>
<evidence type="ECO:0000259" key="8">
    <source>
        <dbReference type="PROSITE" id="PS50928"/>
    </source>
</evidence>
<protein>
    <submittedName>
        <fullName evidence="9">Sugar ABC transporter permease</fullName>
    </submittedName>
</protein>
<feature type="transmembrane region" description="Helical" evidence="7">
    <location>
        <begin position="120"/>
        <end position="141"/>
    </location>
</feature>
<dbReference type="AlphaFoldDB" id="A0A9D2ADU0"/>
<keyword evidence="6 7" id="KW-0472">Membrane</keyword>
<comment type="similarity">
    <text evidence="7">Belongs to the binding-protein-dependent transport system permease family.</text>
</comment>
<dbReference type="InterPro" id="IPR000515">
    <property type="entry name" value="MetI-like"/>
</dbReference>
<dbReference type="InterPro" id="IPR035906">
    <property type="entry name" value="MetI-like_sf"/>
</dbReference>
<evidence type="ECO:0000256" key="4">
    <source>
        <dbReference type="ARBA" id="ARBA00022692"/>
    </source>
</evidence>
<keyword evidence="4 7" id="KW-0812">Transmembrane</keyword>
<feature type="transmembrane region" description="Helical" evidence="7">
    <location>
        <begin position="21"/>
        <end position="41"/>
    </location>
</feature>
<feature type="transmembrane region" description="Helical" evidence="7">
    <location>
        <begin position="88"/>
        <end position="108"/>
    </location>
</feature>
<evidence type="ECO:0000256" key="7">
    <source>
        <dbReference type="RuleBase" id="RU363032"/>
    </source>
</evidence>
<dbReference type="CDD" id="cd06261">
    <property type="entry name" value="TM_PBP2"/>
    <property type="match status" value="1"/>
</dbReference>
<evidence type="ECO:0000256" key="2">
    <source>
        <dbReference type="ARBA" id="ARBA00022448"/>
    </source>
</evidence>
<keyword evidence="3" id="KW-1003">Cell membrane</keyword>
<keyword evidence="5 7" id="KW-1133">Transmembrane helix</keyword>
<dbReference type="GO" id="GO:0005886">
    <property type="term" value="C:plasma membrane"/>
    <property type="evidence" value="ECO:0007669"/>
    <property type="project" value="UniProtKB-SubCell"/>
</dbReference>
<comment type="caution">
    <text evidence="9">The sequence shown here is derived from an EMBL/GenBank/DDBJ whole genome shotgun (WGS) entry which is preliminary data.</text>
</comment>
<dbReference type="EMBL" id="DXFW01000012">
    <property type="protein sequence ID" value="HIX05260.1"/>
    <property type="molecule type" value="Genomic_DNA"/>
</dbReference>
<reference evidence="9" key="2">
    <citation type="submission" date="2021-04" db="EMBL/GenBank/DDBJ databases">
        <authorList>
            <person name="Gilroy R."/>
        </authorList>
    </citation>
    <scope>NUCLEOTIDE SEQUENCE</scope>
    <source>
        <strain evidence="9">2239</strain>
    </source>
</reference>
<feature type="transmembrane region" description="Helical" evidence="7">
    <location>
        <begin position="231"/>
        <end position="248"/>
    </location>
</feature>
<feature type="domain" description="ABC transmembrane type-1" evidence="8">
    <location>
        <begin position="82"/>
        <end position="302"/>
    </location>
</feature>
<reference evidence="9" key="1">
    <citation type="journal article" date="2021" name="PeerJ">
        <title>Extensive microbial diversity within the chicken gut microbiome revealed by metagenomics and culture.</title>
        <authorList>
            <person name="Gilroy R."/>
            <person name="Ravi A."/>
            <person name="Getino M."/>
            <person name="Pursley I."/>
            <person name="Horton D.L."/>
            <person name="Alikhan N.F."/>
            <person name="Baker D."/>
            <person name="Gharbi K."/>
            <person name="Hall N."/>
            <person name="Watson M."/>
            <person name="Adriaenssens E.M."/>
            <person name="Foster-Nyarko E."/>
            <person name="Jarju S."/>
            <person name="Secka A."/>
            <person name="Antonio M."/>
            <person name="Oren A."/>
            <person name="Chaudhuri R.R."/>
            <person name="La Ragione R."/>
            <person name="Hildebrand F."/>
            <person name="Pallen M.J."/>
        </authorList>
    </citation>
    <scope>NUCLEOTIDE SEQUENCE</scope>
    <source>
        <strain evidence="9">2239</strain>
    </source>
</reference>
<accession>A0A9D2ADU0</accession>
<evidence type="ECO:0000313" key="10">
    <source>
        <dbReference type="Proteomes" id="UP000824193"/>
    </source>
</evidence>
<evidence type="ECO:0000256" key="5">
    <source>
        <dbReference type="ARBA" id="ARBA00022989"/>
    </source>
</evidence>
<dbReference type="Proteomes" id="UP000824193">
    <property type="component" value="Unassembled WGS sequence"/>
</dbReference>
<sequence length="313" mass="35028">MAKQKKKTSQSPLRNRNTSMLVLFLAPATLLYLMVFLYPSVRTVVMSFFKVEGVTDPVSSWQFNAGENFIDAFNDTLFRSAMTNLGKLWLIGGVAVMLLALLYAVALTSGLRAKSFFRSVIYLPNLVSAVAMGTMWLYYAFSKEDYGLMNTILSWFGVDNVMWTDPAHKFWSMLIAYCFGMVGYHMLIFMSGIERIGNDFYEAATIEGANVFQKFFYITLPLLRGSIRTNLVMWTVSSVGFFIWGQVFDPVNLSSQTVMPLNYMYELVFGSSNAAQAVRNSGIGAAIGVMMAAIVVLVFALTNFIVKNDDVEL</sequence>
<comment type="subcellular location">
    <subcellularLocation>
        <location evidence="1 7">Cell membrane</location>
        <topology evidence="1 7">Multi-pass membrane protein</topology>
    </subcellularLocation>
</comment>
<feature type="transmembrane region" description="Helical" evidence="7">
    <location>
        <begin position="283"/>
        <end position="306"/>
    </location>
</feature>
<feature type="transmembrane region" description="Helical" evidence="7">
    <location>
        <begin position="170"/>
        <end position="190"/>
    </location>
</feature>
<evidence type="ECO:0000256" key="3">
    <source>
        <dbReference type="ARBA" id="ARBA00022475"/>
    </source>
</evidence>
<dbReference type="PANTHER" id="PTHR30193:SF37">
    <property type="entry name" value="INNER MEMBRANE ABC TRANSPORTER PERMEASE PROTEIN YCJO"/>
    <property type="match status" value="1"/>
</dbReference>
<dbReference type="PANTHER" id="PTHR30193">
    <property type="entry name" value="ABC TRANSPORTER PERMEASE PROTEIN"/>
    <property type="match status" value="1"/>
</dbReference>
<organism evidence="9 10">
    <name type="scientific">Candidatus Allofournierella pullicola</name>
    <dbReference type="NCBI Taxonomy" id="2838596"/>
    <lineage>
        <taxon>Bacteria</taxon>
        <taxon>Bacillati</taxon>
        <taxon>Bacillota</taxon>
        <taxon>Clostridia</taxon>
        <taxon>Eubacteriales</taxon>
        <taxon>Oscillospiraceae</taxon>
        <taxon>Allofournierella</taxon>
    </lineage>
</organism>
<dbReference type="GO" id="GO:0055085">
    <property type="term" value="P:transmembrane transport"/>
    <property type="evidence" value="ECO:0007669"/>
    <property type="project" value="InterPro"/>
</dbReference>
<evidence type="ECO:0000256" key="1">
    <source>
        <dbReference type="ARBA" id="ARBA00004651"/>
    </source>
</evidence>
<proteinExistence type="inferred from homology"/>
<dbReference type="InterPro" id="IPR051393">
    <property type="entry name" value="ABC_transporter_permease"/>
</dbReference>
<name>A0A9D2ADU0_9FIRM</name>
<keyword evidence="2 7" id="KW-0813">Transport</keyword>
<dbReference type="PROSITE" id="PS50928">
    <property type="entry name" value="ABC_TM1"/>
    <property type="match status" value="1"/>
</dbReference>
<dbReference type="SUPFAM" id="SSF161098">
    <property type="entry name" value="MetI-like"/>
    <property type="match status" value="1"/>
</dbReference>